<name>A0AA38KXA6_TAXCH</name>
<accession>A0AA38KXA6</accession>
<proteinExistence type="predicted"/>
<reference evidence="2 3" key="1">
    <citation type="journal article" date="2021" name="Nat. Plants">
        <title>The Taxus genome provides insights into paclitaxel biosynthesis.</title>
        <authorList>
            <person name="Xiong X."/>
            <person name="Gou J."/>
            <person name="Liao Q."/>
            <person name="Li Y."/>
            <person name="Zhou Q."/>
            <person name="Bi G."/>
            <person name="Li C."/>
            <person name="Du R."/>
            <person name="Wang X."/>
            <person name="Sun T."/>
            <person name="Guo L."/>
            <person name="Liang H."/>
            <person name="Lu P."/>
            <person name="Wu Y."/>
            <person name="Zhang Z."/>
            <person name="Ro D.K."/>
            <person name="Shang Y."/>
            <person name="Huang S."/>
            <person name="Yan J."/>
        </authorList>
    </citation>
    <scope>NUCLEOTIDE SEQUENCE [LARGE SCALE GENOMIC DNA]</scope>
    <source>
        <strain evidence="2">Ta-2019</strain>
    </source>
</reference>
<gene>
    <name evidence="2" type="ORF">KI387_010906</name>
</gene>
<keyword evidence="1" id="KW-0175">Coiled coil</keyword>
<dbReference type="AlphaFoldDB" id="A0AA38KXA6"/>
<feature type="coiled-coil region" evidence="1">
    <location>
        <begin position="2"/>
        <end position="43"/>
    </location>
</feature>
<evidence type="ECO:0000313" key="3">
    <source>
        <dbReference type="Proteomes" id="UP000824469"/>
    </source>
</evidence>
<organism evidence="2 3">
    <name type="scientific">Taxus chinensis</name>
    <name type="common">Chinese yew</name>
    <name type="synonym">Taxus wallichiana var. chinensis</name>
    <dbReference type="NCBI Taxonomy" id="29808"/>
    <lineage>
        <taxon>Eukaryota</taxon>
        <taxon>Viridiplantae</taxon>
        <taxon>Streptophyta</taxon>
        <taxon>Embryophyta</taxon>
        <taxon>Tracheophyta</taxon>
        <taxon>Spermatophyta</taxon>
        <taxon>Pinopsida</taxon>
        <taxon>Pinidae</taxon>
        <taxon>Conifers II</taxon>
        <taxon>Cupressales</taxon>
        <taxon>Taxaceae</taxon>
        <taxon>Taxus</taxon>
    </lineage>
</organism>
<comment type="caution">
    <text evidence="2">The sequence shown here is derived from an EMBL/GenBank/DDBJ whole genome shotgun (WGS) entry which is preliminary data.</text>
</comment>
<evidence type="ECO:0000313" key="2">
    <source>
        <dbReference type="EMBL" id="KAH9306502.1"/>
    </source>
</evidence>
<sequence length="131" mass="15302">ELEKLKKEEDTIVREVVELKEEQKDIDREIRDMKRRLQATEDKHQQMISFLAVVIDNHPLITQIVQNRASLNDGQKRRKMLKLQSDGITNTKEGLINVDDFEFSPLDMPHIDSDPIPGLLSKQAHCDFFTY</sequence>
<dbReference type="Proteomes" id="UP000824469">
    <property type="component" value="Unassembled WGS sequence"/>
</dbReference>
<protein>
    <submittedName>
        <fullName evidence="2">Uncharacterized protein</fullName>
    </submittedName>
</protein>
<dbReference type="EMBL" id="JAHRHJ020000008">
    <property type="protein sequence ID" value="KAH9306502.1"/>
    <property type="molecule type" value="Genomic_DNA"/>
</dbReference>
<evidence type="ECO:0000256" key="1">
    <source>
        <dbReference type="SAM" id="Coils"/>
    </source>
</evidence>
<keyword evidence="3" id="KW-1185">Reference proteome</keyword>
<feature type="non-terminal residue" evidence="2">
    <location>
        <position position="1"/>
    </location>
</feature>